<dbReference type="Proteomes" id="UP000308886">
    <property type="component" value="Unassembled WGS sequence"/>
</dbReference>
<comment type="caution">
    <text evidence="1">The sequence shown here is derived from an EMBL/GenBank/DDBJ whole genome shotgun (WGS) entry which is preliminary data.</text>
</comment>
<reference evidence="1" key="1">
    <citation type="submission" date="2019-04" db="EMBL/GenBank/DDBJ databases">
        <title>Microbes associate with the intestines of laboratory mice.</title>
        <authorList>
            <person name="Navarre W."/>
            <person name="Wong E."/>
            <person name="Huang K."/>
            <person name="Tropini C."/>
            <person name="Ng K."/>
            <person name="Yu B."/>
        </authorList>
    </citation>
    <scope>NUCLEOTIDE SEQUENCE</scope>
    <source>
        <strain evidence="1">NM73_A23</strain>
    </source>
</reference>
<gene>
    <name evidence="1" type="ORF">E5358_02975</name>
</gene>
<protein>
    <submittedName>
        <fullName evidence="1">Uncharacterized protein</fullName>
    </submittedName>
</protein>
<evidence type="ECO:0000313" key="1">
    <source>
        <dbReference type="EMBL" id="TGX83627.1"/>
    </source>
</evidence>
<dbReference type="EMBL" id="SRZC01000003">
    <property type="protein sequence ID" value="TGX83627.1"/>
    <property type="molecule type" value="Genomic_DNA"/>
</dbReference>
<evidence type="ECO:0000313" key="2">
    <source>
        <dbReference type="Proteomes" id="UP000308886"/>
    </source>
</evidence>
<keyword evidence="2" id="KW-1185">Reference proteome</keyword>
<name>A0AC61QT76_9BACT</name>
<sequence length="144" mass="15982">MNKSNGIVMLIGGLLMVISTGLLVASMLMSGHDWASVAAKIVPWTYIIGSVAYVVAQRRDATDNGTLTLRRLYSIQLVSGICFVLAGLLMVENVYHFLRPLIASSIDGYFTYIQFVHNNWVVLLLVGAILQMYTTHRITSEMKK</sequence>
<proteinExistence type="predicted"/>
<accession>A0AC61QT76</accession>
<organism evidence="1 2">
    <name type="scientific">Palleniella muris</name>
    <dbReference type="NCBI Taxonomy" id="3038145"/>
    <lineage>
        <taxon>Bacteria</taxon>
        <taxon>Pseudomonadati</taxon>
        <taxon>Bacteroidota</taxon>
        <taxon>Bacteroidia</taxon>
        <taxon>Bacteroidales</taxon>
        <taxon>Prevotellaceae</taxon>
        <taxon>Palleniella</taxon>
    </lineage>
</organism>